<keyword evidence="1" id="KW-0472">Membrane</keyword>
<sequence length="40" mass="4452">MLAGHEIISEQLRKPQGRTWPLKGSFAVFAGIVYVLLLLV</sequence>
<reference evidence="2" key="1">
    <citation type="submission" date="2024-05" db="EMBL/GenBank/DDBJ databases">
        <title>Isolation and characterization of Sporomusa carbonis sp. nov., a carboxydotrophic hydrogenogen in the genus of Sporomusa isolated from a charcoal burning pile.</title>
        <authorList>
            <person name="Boeer T."/>
            <person name="Rosenbaum F."/>
            <person name="Eysell L."/>
            <person name="Mueller V."/>
            <person name="Daniel R."/>
            <person name="Poehlein A."/>
        </authorList>
    </citation>
    <scope>NUCLEOTIDE SEQUENCE [LARGE SCALE GENOMIC DNA]</scope>
    <source>
        <strain evidence="2">DSM 3132</strain>
    </source>
</reference>
<evidence type="ECO:0000256" key="1">
    <source>
        <dbReference type="SAM" id="Phobius"/>
    </source>
</evidence>
<dbReference type="EMBL" id="CP155571">
    <property type="protein sequence ID" value="XFO75296.1"/>
    <property type="molecule type" value="Genomic_DNA"/>
</dbReference>
<protein>
    <submittedName>
        <fullName evidence="2">Uncharacterized protein</fullName>
    </submittedName>
</protein>
<keyword evidence="1" id="KW-1133">Transmembrane helix</keyword>
<organism evidence="2 3">
    <name type="scientific">Sporomusa acidovorans (strain ATCC 49682 / DSM 3132 / Mol)</name>
    <dbReference type="NCBI Taxonomy" id="1123286"/>
    <lineage>
        <taxon>Bacteria</taxon>
        <taxon>Bacillati</taxon>
        <taxon>Bacillota</taxon>
        <taxon>Negativicutes</taxon>
        <taxon>Selenomonadales</taxon>
        <taxon>Sporomusaceae</taxon>
        <taxon>Sporomusa</taxon>
    </lineage>
</organism>
<keyword evidence="1" id="KW-0812">Transmembrane</keyword>
<dbReference type="Proteomes" id="UP000216052">
    <property type="component" value="Chromosome"/>
</dbReference>
<dbReference type="RefSeq" id="WP_281241480.1">
    <property type="nucleotide sequence ID" value="NZ_CP155571.1"/>
</dbReference>
<accession>A0ABZ3JBW0</accession>
<evidence type="ECO:0000313" key="2">
    <source>
        <dbReference type="EMBL" id="XFO75296.1"/>
    </source>
</evidence>
<evidence type="ECO:0000313" key="3">
    <source>
        <dbReference type="Proteomes" id="UP000216052"/>
    </source>
</evidence>
<keyword evidence="3" id="KW-1185">Reference proteome</keyword>
<name>A0ABZ3JBW0_SPOA4</name>
<feature type="transmembrane region" description="Helical" evidence="1">
    <location>
        <begin position="20"/>
        <end position="39"/>
    </location>
</feature>
<proteinExistence type="predicted"/>
<gene>
    <name evidence="2" type="ORF">SPACI_054130</name>
</gene>